<keyword evidence="1" id="KW-1133">Transmembrane helix</keyword>
<dbReference type="InterPro" id="IPR017850">
    <property type="entry name" value="Alkaline_phosphatase_core_sf"/>
</dbReference>
<dbReference type="SUPFAM" id="SSF53649">
    <property type="entry name" value="Alkaline phosphatase-like"/>
    <property type="match status" value="1"/>
</dbReference>
<proteinExistence type="predicted"/>
<dbReference type="InterPro" id="IPR004245">
    <property type="entry name" value="DUF229"/>
</dbReference>
<dbReference type="EMBL" id="JACVVK020000361">
    <property type="protein sequence ID" value="KAK7476939.1"/>
    <property type="molecule type" value="Genomic_DNA"/>
</dbReference>
<feature type="transmembrane region" description="Helical" evidence="1">
    <location>
        <begin position="7"/>
        <end position="31"/>
    </location>
</feature>
<dbReference type="Proteomes" id="UP001519460">
    <property type="component" value="Unassembled WGS sequence"/>
</dbReference>
<dbReference type="PANTHER" id="PTHR10974:SF1">
    <property type="entry name" value="FI08016P-RELATED"/>
    <property type="match status" value="1"/>
</dbReference>
<dbReference type="Pfam" id="PF02995">
    <property type="entry name" value="DUF229"/>
    <property type="match status" value="1"/>
</dbReference>
<evidence type="ECO:0008006" key="4">
    <source>
        <dbReference type="Google" id="ProtNLM"/>
    </source>
</evidence>
<protein>
    <recommendedName>
        <fullName evidence="4">Sulfatase N-terminal domain-containing protein</fullName>
    </recommendedName>
</protein>
<dbReference type="PANTHER" id="PTHR10974">
    <property type="entry name" value="FI08016P-RELATED"/>
    <property type="match status" value="1"/>
</dbReference>
<gene>
    <name evidence="2" type="ORF">BaRGS_00031798</name>
</gene>
<sequence>MFRLRRIFYIGFFASTSLVASMCVLHLVYFFSRDHRFVGSVDIFMSRGFLVDTSACKIPDLDPFDPSIADAVRKRGKISCLGRRSVTYVDGTILRINRTRIEEELHGDFKYCRYQTITREMLDSDFAFAYGELGESFDHDIEVQDEFMRIYCYSMSEGVISTTFHAFILPKEDLERRCHQRLKKHLRRNNPREILNVQMVGVDSVSRLNFMRQMPRTREFLLNELNAVEMLGYNKVADNTFVNIVPMMTGRFVEELPWDESMVKTPFDNFTFIWKNFSQAGYRTLYAEDAPKIAIFVYQKEGFHKAPADYYNRALALAMERHTSVWNHKHHCVADMLETDMLLNYVTDFSRQFRDKPHFGFTFVTRLTHDHVNDAGAADEPHVNFLRKFKAEGHLNNTVLIYYSDHGNRFGEMRNTYVGKAEERLPFLFLVFPEWFRFRYPEIHENIRINSKRLTTPFDVFETLKDILYFDGRVRKASVTDRGISLFREIPEERSCSHAHILPHWCMCMQKNVCLCRAV</sequence>
<keyword evidence="3" id="KW-1185">Reference proteome</keyword>
<evidence type="ECO:0000313" key="3">
    <source>
        <dbReference type="Proteomes" id="UP001519460"/>
    </source>
</evidence>
<evidence type="ECO:0000256" key="1">
    <source>
        <dbReference type="SAM" id="Phobius"/>
    </source>
</evidence>
<accession>A0ABD0JQA3</accession>
<name>A0ABD0JQA3_9CAEN</name>
<evidence type="ECO:0000313" key="2">
    <source>
        <dbReference type="EMBL" id="KAK7476939.1"/>
    </source>
</evidence>
<keyword evidence="1" id="KW-0812">Transmembrane</keyword>
<dbReference type="FunFam" id="3.40.720.10:FF:000017">
    <property type="entry name" value="Predicted protein"/>
    <property type="match status" value="1"/>
</dbReference>
<organism evidence="2 3">
    <name type="scientific">Batillaria attramentaria</name>
    <dbReference type="NCBI Taxonomy" id="370345"/>
    <lineage>
        <taxon>Eukaryota</taxon>
        <taxon>Metazoa</taxon>
        <taxon>Spiralia</taxon>
        <taxon>Lophotrochozoa</taxon>
        <taxon>Mollusca</taxon>
        <taxon>Gastropoda</taxon>
        <taxon>Caenogastropoda</taxon>
        <taxon>Sorbeoconcha</taxon>
        <taxon>Cerithioidea</taxon>
        <taxon>Batillariidae</taxon>
        <taxon>Batillaria</taxon>
    </lineage>
</organism>
<dbReference type="AlphaFoldDB" id="A0ABD0JQA3"/>
<keyword evidence="1" id="KW-0472">Membrane</keyword>
<comment type="caution">
    <text evidence="2">The sequence shown here is derived from an EMBL/GenBank/DDBJ whole genome shotgun (WGS) entry which is preliminary data.</text>
</comment>
<reference evidence="2 3" key="1">
    <citation type="journal article" date="2023" name="Sci. Data">
        <title>Genome assembly of the Korean intertidal mud-creeper Batillaria attramentaria.</title>
        <authorList>
            <person name="Patra A.K."/>
            <person name="Ho P.T."/>
            <person name="Jun S."/>
            <person name="Lee S.J."/>
            <person name="Kim Y."/>
            <person name="Won Y.J."/>
        </authorList>
    </citation>
    <scope>NUCLEOTIDE SEQUENCE [LARGE SCALE GENOMIC DNA]</scope>
    <source>
        <strain evidence="2">Wonlab-2016</strain>
    </source>
</reference>
<dbReference type="Gene3D" id="3.40.720.10">
    <property type="entry name" value="Alkaline Phosphatase, subunit A"/>
    <property type="match status" value="1"/>
</dbReference>
<dbReference type="CDD" id="cd16021">
    <property type="entry name" value="ALP_like"/>
    <property type="match status" value="1"/>
</dbReference>